<dbReference type="PANTHER" id="PTHR31286">
    <property type="entry name" value="GLYCINE-RICH CELL WALL STRUCTURAL PROTEIN 1.8-LIKE"/>
    <property type="match status" value="1"/>
</dbReference>
<dbReference type="EMBL" id="JAUJYN010000008">
    <property type="protein sequence ID" value="KAK1265566.1"/>
    <property type="molecule type" value="Genomic_DNA"/>
</dbReference>
<gene>
    <name evidence="2" type="ORF">QJS04_geneDACA022439</name>
    <name evidence="1" type="ORF">QJS04_geneDACA024174</name>
</gene>
<comment type="caution">
    <text evidence="1">The sequence shown here is derived from an EMBL/GenBank/DDBJ whole genome shotgun (WGS) entry which is preliminary data.</text>
</comment>
<dbReference type="PANTHER" id="PTHR31286:SF180">
    <property type="entry name" value="OS10G0362600 PROTEIN"/>
    <property type="match status" value="1"/>
</dbReference>
<evidence type="ECO:0008006" key="4">
    <source>
        <dbReference type="Google" id="ProtNLM"/>
    </source>
</evidence>
<evidence type="ECO:0000313" key="2">
    <source>
        <dbReference type="EMBL" id="KAK1265566.1"/>
    </source>
</evidence>
<sequence length="81" mass="9309">MRKVLEGGPWTMDNRLFVLKKWSPSVRMEQERITSIPIWVKFPNLPLHLWTKECLGKIASSVGSPLFMDTATQMASRISYA</sequence>
<keyword evidence="3" id="KW-1185">Reference proteome</keyword>
<evidence type="ECO:0000313" key="3">
    <source>
        <dbReference type="Proteomes" id="UP001179952"/>
    </source>
</evidence>
<organism evidence="1 3">
    <name type="scientific">Acorus gramineus</name>
    <name type="common">Dwarf sweet flag</name>
    <dbReference type="NCBI Taxonomy" id="55184"/>
    <lineage>
        <taxon>Eukaryota</taxon>
        <taxon>Viridiplantae</taxon>
        <taxon>Streptophyta</taxon>
        <taxon>Embryophyta</taxon>
        <taxon>Tracheophyta</taxon>
        <taxon>Spermatophyta</taxon>
        <taxon>Magnoliopsida</taxon>
        <taxon>Liliopsida</taxon>
        <taxon>Acoraceae</taxon>
        <taxon>Acorus</taxon>
    </lineage>
</organism>
<reference evidence="1" key="2">
    <citation type="submission" date="2023-06" db="EMBL/GenBank/DDBJ databases">
        <authorList>
            <person name="Ma L."/>
            <person name="Liu K.-W."/>
            <person name="Li Z."/>
            <person name="Hsiao Y.-Y."/>
            <person name="Qi Y."/>
            <person name="Fu T."/>
            <person name="Tang G."/>
            <person name="Zhang D."/>
            <person name="Sun W.-H."/>
            <person name="Liu D.-K."/>
            <person name="Li Y."/>
            <person name="Chen G.-Z."/>
            <person name="Liu X.-D."/>
            <person name="Liao X.-Y."/>
            <person name="Jiang Y.-T."/>
            <person name="Yu X."/>
            <person name="Hao Y."/>
            <person name="Huang J."/>
            <person name="Zhao X.-W."/>
            <person name="Ke S."/>
            <person name="Chen Y.-Y."/>
            <person name="Wu W.-L."/>
            <person name="Hsu J.-L."/>
            <person name="Lin Y.-F."/>
            <person name="Huang M.-D."/>
            <person name="Li C.-Y."/>
            <person name="Huang L."/>
            <person name="Wang Z.-W."/>
            <person name="Zhao X."/>
            <person name="Zhong W.-Y."/>
            <person name="Peng D.-H."/>
            <person name="Ahmad S."/>
            <person name="Lan S."/>
            <person name="Zhang J.-S."/>
            <person name="Tsai W.-C."/>
            <person name="Van De Peer Y."/>
            <person name="Liu Z.-J."/>
        </authorList>
    </citation>
    <scope>NUCLEOTIDE SEQUENCE</scope>
    <source>
        <strain evidence="1">SCP</strain>
        <tissue evidence="1">Leaves</tissue>
    </source>
</reference>
<accession>A0AAV9AN45</accession>
<dbReference type="EMBL" id="JAUJYN010000008">
    <property type="protein sequence ID" value="KAK1265311.1"/>
    <property type="molecule type" value="Genomic_DNA"/>
</dbReference>
<proteinExistence type="predicted"/>
<protein>
    <recommendedName>
        <fullName evidence="4">DUF4283 domain-containing protein</fullName>
    </recommendedName>
</protein>
<dbReference type="Proteomes" id="UP001179952">
    <property type="component" value="Unassembled WGS sequence"/>
</dbReference>
<evidence type="ECO:0000313" key="1">
    <source>
        <dbReference type="EMBL" id="KAK1265311.1"/>
    </source>
</evidence>
<dbReference type="AlphaFoldDB" id="A0AAV9AN45"/>
<name>A0AAV9AN45_ACOGR</name>
<reference evidence="1" key="1">
    <citation type="journal article" date="2023" name="Nat. Commun.">
        <title>Diploid and tetraploid genomes of Acorus and the evolution of monocots.</title>
        <authorList>
            <person name="Ma L."/>
            <person name="Liu K.W."/>
            <person name="Li Z."/>
            <person name="Hsiao Y.Y."/>
            <person name="Qi Y."/>
            <person name="Fu T."/>
            <person name="Tang G.D."/>
            <person name="Zhang D."/>
            <person name="Sun W.H."/>
            <person name="Liu D.K."/>
            <person name="Li Y."/>
            <person name="Chen G.Z."/>
            <person name="Liu X.D."/>
            <person name="Liao X.Y."/>
            <person name="Jiang Y.T."/>
            <person name="Yu X."/>
            <person name="Hao Y."/>
            <person name="Huang J."/>
            <person name="Zhao X.W."/>
            <person name="Ke S."/>
            <person name="Chen Y.Y."/>
            <person name="Wu W.L."/>
            <person name="Hsu J.L."/>
            <person name="Lin Y.F."/>
            <person name="Huang M.D."/>
            <person name="Li C.Y."/>
            <person name="Huang L."/>
            <person name="Wang Z.W."/>
            <person name="Zhao X."/>
            <person name="Zhong W.Y."/>
            <person name="Peng D.H."/>
            <person name="Ahmad S."/>
            <person name="Lan S."/>
            <person name="Zhang J.S."/>
            <person name="Tsai W.C."/>
            <person name="Van de Peer Y."/>
            <person name="Liu Z.J."/>
        </authorList>
    </citation>
    <scope>NUCLEOTIDE SEQUENCE</scope>
    <source>
        <strain evidence="1">SCP</strain>
    </source>
</reference>
<dbReference type="InterPro" id="IPR040256">
    <property type="entry name" value="At4g02000-like"/>
</dbReference>